<evidence type="ECO:0000313" key="8">
    <source>
        <dbReference type="EMBL" id="KAK3086333.1"/>
    </source>
</evidence>
<dbReference type="Gene3D" id="1.10.1410.40">
    <property type="match status" value="1"/>
</dbReference>
<dbReference type="InterPro" id="IPR046906">
    <property type="entry name" value="Mab-21_HhH/H2TH-like"/>
</dbReference>
<sequence>MADAEPLIQEEISLISKGLFRIVSDIVGPECIFKLRRQKWEVVDLLENCDTSLPSHVITSGSRSEGFEFGSSDIDRMYVDKKTFVCTRYNRLYVQGLKSASLFCMDGDECPPGFTLLRCLTCDRNNETVFKCLARRGNDMYLSSKAIRETFLSTSVSETHGPCQSQSILGIEGDRAFTLRCPVMPEQATSFIVRSLNTGWPSYEVTKDICNDGCLFVPINSKQQACSDAIDLEWRMSFSLAEKKLIHSMNHCQFLCYGLTKIFLNEVLKKCSPPINDLMCSYFMKNAVFWEISNNAEDWSIQTFLHKFWNVLRRLMKWVRNGYCPNFFIPENNMFYGKICGENQRILFLVLHDLYKDSFLCLLRCSSLNESLTTIITQPNIANVFSYDEEEYVSIIDIEREKLKSVSLFDPHVPTRDRERIITVLDNTVRLTTDSETKAIAVWLRLNDLLQKYTQSLLILNKPSYCNRKQYLSRKAAQRLLIRAKTYFCMNYLHYAKCTYLSGNYHKTIDILHFIKHRLLTKPYMYSWSLDDDIIMTTRQQGMSYDTLIKSFVASYVIMDSFTLMEELQLEHHAERQHTGGDELYIPPLVFINFLLILSFTRIGNYHTRYDILEELKTVLYRNDGYHIRNARKALSWEILGICQQICGDHQAACQSYLNSLNDKYNYFKDATIARINSLYN</sequence>
<dbReference type="PANTHER" id="PTHR10656">
    <property type="entry name" value="CELL FATE DETERMINING PROTEIN MAB21-RELATED"/>
    <property type="match status" value="1"/>
</dbReference>
<comment type="caution">
    <text evidence="8">The sequence shown here is derived from an EMBL/GenBank/DDBJ whole genome shotgun (WGS) entry which is preliminary data.</text>
</comment>
<keyword evidence="3" id="KW-0808">Transferase</keyword>
<keyword evidence="6" id="KW-0460">Magnesium</keyword>
<organism evidence="8 9">
    <name type="scientific">Pinctada imbricata</name>
    <name type="common">Atlantic pearl-oyster</name>
    <name type="synonym">Pinctada martensii</name>
    <dbReference type="NCBI Taxonomy" id="66713"/>
    <lineage>
        <taxon>Eukaryota</taxon>
        <taxon>Metazoa</taxon>
        <taxon>Spiralia</taxon>
        <taxon>Lophotrochozoa</taxon>
        <taxon>Mollusca</taxon>
        <taxon>Bivalvia</taxon>
        <taxon>Autobranchia</taxon>
        <taxon>Pteriomorphia</taxon>
        <taxon>Pterioida</taxon>
        <taxon>Pterioidea</taxon>
        <taxon>Pteriidae</taxon>
        <taxon>Pinctada</taxon>
    </lineage>
</organism>
<evidence type="ECO:0000256" key="5">
    <source>
        <dbReference type="ARBA" id="ARBA00022723"/>
    </source>
</evidence>
<evidence type="ECO:0000259" key="7">
    <source>
        <dbReference type="Pfam" id="PF20266"/>
    </source>
</evidence>
<dbReference type="GO" id="GO:0016779">
    <property type="term" value="F:nucleotidyltransferase activity"/>
    <property type="evidence" value="ECO:0007669"/>
    <property type="project" value="UniProtKB-KW"/>
</dbReference>
<evidence type="ECO:0000256" key="1">
    <source>
        <dbReference type="ARBA" id="ARBA00001946"/>
    </source>
</evidence>
<evidence type="ECO:0000256" key="3">
    <source>
        <dbReference type="ARBA" id="ARBA00022679"/>
    </source>
</evidence>
<evidence type="ECO:0000256" key="4">
    <source>
        <dbReference type="ARBA" id="ARBA00022695"/>
    </source>
</evidence>
<dbReference type="Pfam" id="PF20266">
    <property type="entry name" value="Mab-21_C"/>
    <property type="match status" value="1"/>
</dbReference>
<keyword evidence="5" id="KW-0479">Metal-binding</keyword>
<dbReference type="InterPro" id="IPR024810">
    <property type="entry name" value="MAB21L/cGLR"/>
</dbReference>
<comment type="cofactor">
    <cofactor evidence="1">
        <name>Mg(2+)</name>
        <dbReference type="ChEBI" id="CHEBI:18420"/>
    </cofactor>
</comment>
<dbReference type="GO" id="GO:0046872">
    <property type="term" value="F:metal ion binding"/>
    <property type="evidence" value="ECO:0007669"/>
    <property type="project" value="UniProtKB-KW"/>
</dbReference>
<accession>A0AA88XJE9</accession>
<dbReference type="PANTHER" id="PTHR10656:SF42">
    <property type="entry name" value="CYCLIC GMP-AMP SYNTHASE-LIKE PROTEIN-RELATED"/>
    <property type="match status" value="1"/>
</dbReference>
<evidence type="ECO:0000313" key="9">
    <source>
        <dbReference type="Proteomes" id="UP001186944"/>
    </source>
</evidence>
<protein>
    <recommendedName>
        <fullName evidence="7">Mab-21-like HhH/H2TH-like domain-containing protein</fullName>
    </recommendedName>
</protein>
<evidence type="ECO:0000256" key="6">
    <source>
        <dbReference type="ARBA" id="ARBA00022842"/>
    </source>
</evidence>
<reference evidence="8" key="1">
    <citation type="submission" date="2019-08" db="EMBL/GenBank/DDBJ databases">
        <title>The improved chromosome-level genome for the pearl oyster Pinctada fucata martensii using PacBio sequencing and Hi-C.</title>
        <authorList>
            <person name="Zheng Z."/>
        </authorList>
    </citation>
    <scope>NUCLEOTIDE SEQUENCE</scope>
    <source>
        <strain evidence="8">ZZ-2019</strain>
        <tissue evidence="8">Adductor muscle</tissue>
    </source>
</reference>
<dbReference type="SMART" id="SM01265">
    <property type="entry name" value="Mab-21"/>
    <property type="match status" value="1"/>
</dbReference>
<name>A0AA88XJE9_PINIB</name>
<evidence type="ECO:0000256" key="2">
    <source>
        <dbReference type="ARBA" id="ARBA00008307"/>
    </source>
</evidence>
<dbReference type="EMBL" id="VSWD01000012">
    <property type="protein sequence ID" value="KAK3086333.1"/>
    <property type="molecule type" value="Genomic_DNA"/>
</dbReference>
<proteinExistence type="inferred from homology"/>
<keyword evidence="9" id="KW-1185">Reference proteome</keyword>
<gene>
    <name evidence="8" type="ORF">FSP39_016994</name>
</gene>
<dbReference type="AlphaFoldDB" id="A0AA88XJE9"/>
<keyword evidence="4" id="KW-0548">Nucleotidyltransferase</keyword>
<feature type="domain" description="Mab-21-like HhH/H2TH-like" evidence="7">
    <location>
        <begin position="257"/>
        <end position="336"/>
    </location>
</feature>
<dbReference type="Proteomes" id="UP001186944">
    <property type="component" value="Unassembled WGS sequence"/>
</dbReference>
<comment type="similarity">
    <text evidence="2">Belongs to the mab-21 family.</text>
</comment>